<name>A0A7W7W353_9ACTN</name>
<organism evidence="5 6">
    <name type="scientific">Lipingzhangella halophila</name>
    <dbReference type="NCBI Taxonomy" id="1783352"/>
    <lineage>
        <taxon>Bacteria</taxon>
        <taxon>Bacillati</taxon>
        <taxon>Actinomycetota</taxon>
        <taxon>Actinomycetes</taxon>
        <taxon>Streptosporangiales</taxon>
        <taxon>Nocardiopsidaceae</taxon>
        <taxon>Lipingzhangella</taxon>
    </lineage>
</organism>
<dbReference type="InterPro" id="IPR005502">
    <property type="entry name" value="Ribosyl_crysJ1"/>
</dbReference>
<dbReference type="GO" id="GO:0016787">
    <property type="term" value="F:hydrolase activity"/>
    <property type="evidence" value="ECO:0007669"/>
    <property type="project" value="UniProtKB-KW"/>
</dbReference>
<keyword evidence="3" id="KW-0460">Magnesium</keyword>
<comment type="similarity">
    <text evidence="1">Belongs to the ADP-ribosylglycohydrolase family.</text>
</comment>
<dbReference type="SUPFAM" id="SSF101478">
    <property type="entry name" value="ADP-ribosylglycohydrolase"/>
    <property type="match status" value="1"/>
</dbReference>
<sequence>MELTRAQEEEYRSRVRGCLLGGATGDALGAPVEFMTLSGIRAEHGDHGVREYVADYSTGKPRYGLITDDTQMTLFTMEGLIRAGLRSDRGTGFHPVGILHQSYLTWHETQTVREPSGEWPGWLQGERWLYEQRAPGNTCLSALAMSVAREGSWQKYGGPAVNNSKGCGGVMRSAPIGLLPPHWNGVDSAIFTWAAEAAGLTHGHPTGKLASGALALLVHRLVVGEDLAAALDTVMAELSRHDRHEETTTALRRAREAAASESPSAETVERLGGGWIAEEALAIAVYCALARSRPEDFLDALSLAVTHSGDCDSTGAICGNILGALHGETVLPPQLTFEVEGRGTMLQLADDFVWEFTASRLLHGEYGPFTRWTVRYRGG</sequence>
<gene>
    <name evidence="5" type="ORF">F4561_003502</name>
</gene>
<proteinExistence type="inferred from homology"/>
<comment type="cofactor">
    <cofactor evidence="3">
        <name>Mg(2+)</name>
        <dbReference type="ChEBI" id="CHEBI:18420"/>
    </cofactor>
    <text evidence="3">Binds 2 magnesium ions per subunit.</text>
</comment>
<evidence type="ECO:0000256" key="4">
    <source>
        <dbReference type="SAM" id="MobiDB-lite"/>
    </source>
</evidence>
<feature type="compositionally biased region" description="Basic and acidic residues" evidence="4">
    <location>
        <begin position="242"/>
        <end position="258"/>
    </location>
</feature>
<feature type="binding site" evidence="3">
    <location>
        <position position="67"/>
    </location>
    <ligand>
        <name>Mg(2+)</name>
        <dbReference type="ChEBI" id="CHEBI:18420"/>
        <label>1</label>
    </ligand>
</feature>
<reference evidence="5 6" key="1">
    <citation type="submission" date="2020-08" db="EMBL/GenBank/DDBJ databases">
        <title>Sequencing the genomes of 1000 actinobacteria strains.</title>
        <authorList>
            <person name="Klenk H.-P."/>
        </authorList>
    </citation>
    <scope>NUCLEOTIDE SEQUENCE [LARGE SCALE GENOMIC DNA]</scope>
    <source>
        <strain evidence="5 6">DSM 102030</strain>
    </source>
</reference>
<dbReference type="InterPro" id="IPR036705">
    <property type="entry name" value="Ribosyl_crysJ1_sf"/>
</dbReference>
<dbReference type="Proteomes" id="UP000523007">
    <property type="component" value="Unassembled WGS sequence"/>
</dbReference>
<dbReference type="RefSeq" id="WP_246437216.1">
    <property type="nucleotide sequence ID" value="NZ_JACHJT010000001.1"/>
</dbReference>
<feature type="region of interest" description="Disordered" evidence="4">
    <location>
        <begin position="242"/>
        <end position="266"/>
    </location>
</feature>
<feature type="binding site" evidence="3">
    <location>
        <position position="310"/>
    </location>
    <ligand>
        <name>Mg(2+)</name>
        <dbReference type="ChEBI" id="CHEBI:18420"/>
        <label>1</label>
    </ligand>
</feature>
<feature type="binding site" evidence="3">
    <location>
        <position position="69"/>
    </location>
    <ligand>
        <name>Mg(2+)</name>
        <dbReference type="ChEBI" id="CHEBI:18420"/>
        <label>1</label>
    </ligand>
</feature>
<keyword evidence="6" id="KW-1185">Reference proteome</keyword>
<dbReference type="InterPro" id="IPR050792">
    <property type="entry name" value="ADP-ribosylglycohydrolase"/>
</dbReference>
<evidence type="ECO:0000256" key="2">
    <source>
        <dbReference type="ARBA" id="ARBA00022801"/>
    </source>
</evidence>
<evidence type="ECO:0000313" key="6">
    <source>
        <dbReference type="Proteomes" id="UP000523007"/>
    </source>
</evidence>
<dbReference type="EMBL" id="JACHJT010000001">
    <property type="protein sequence ID" value="MBB4932682.1"/>
    <property type="molecule type" value="Genomic_DNA"/>
</dbReference>
<dbReference type="GO" id="GO:0046872">
    <property type="term" value="F:metal ion binding"/>
    <property type="evidence" value="ECO:0007669"/>
    <property type="project" value="UniProtKB-KW"/>
</dbReference>
<dbReference type="Pfam" id="PF03747">
    <property type="entry name" value="ADP_ribosyl_GH"/>
    <property type="match status" value="1"/>
</dbReference>
<protein>
    <submittedName>
        <fullName evidence="5">ADP-ribosylglycohydrolase</fullName>
    </submittedName>
</protein>
<feature type="binding site" evidence="3">
    <location>
        <position position="313"/>
    </location>
    <ligand>
        <name>Mg(2+)</name>
        <dbReference type="ChEBI" id="CHEBI:18420"/>
        <label>1</label>
    </ligand>
</feature>
<keyword evidence="3" id="KW-0479">Metal-binding</keyword>
<dbReference type="Gene3D" id="1.10.4080.10">
    <property type="entry name" value="ADP-ribosylation/Crystallin J1"/>
    <property type="match status" value="1"/>
</dbReference>
<feature type="binding site" evidence="3">
    <location>
        <position position="312"/>
    </location>
    <ligand>
        <name>Mg(2+)</name>
        <dbReference type="ChEBI" id="CHEBI:18420"/>
        <label>1</label>
    </ligand>
</feature>
<accession>A0A7W7W353</accession>
<evidence type="ECO:0000256" key="3">
    <source>
        <dbReference type="PIRSR" id="PIRSR605502-1"/>
    </source>
</evidence>
<evidence type="ECO:0000256" key="1">
    <source>
        <dbReference type="ARBA" id="ARBA00010702"/>
    </source>
</evidence>
<comment type="caution">
    <text evidence="5">The sequence shown here is derived from an EMBL/GenBank/DDBJ whole genome shotgun (WGS) entry which is preliminary data.</text>
</comment>
<dbReference type="PANTHER" id="PTHR16222:SF24">
    <property type="entry name" value="ADP-RIBOSYLHYDROLASE ARH3"/>
    <property type="match status" value="1"/>
</dbReference>
<dbReference type="PANTHER" id="PTHR16222">
    <property type="entry name" value="ADP-RIBOSYLGLYCOHYDROLASE"/>
    <property type="match status" value="1"/>
</dbReference>
<feature type="binding site" evidence="3">
    <location>
        <position position="68"/>
    </location>
    <ligand>
        <name>Mg(2+)</name>
        <dbReference type="ChEBI" id="CHEBI:18420"/>
        <label>1</label>
    </ligand>
</feature>
<dbReference type="AlphaFoldDB" id="A0A7W7W353"/>
<keyword evidence="2 5" id="KW-0378">Hydrolase</keyword>
<evidence type="ECO:0000313" key="5">
    <source>
        <dbReference type="EMBL" id="MBB4932682.1"/>
    </source>
</evidence>